<dbReference type="EMBL" id="JAZHXI010000003">
    <property type="protein sequence ID" value="KAL2073715.1"/>
    <property type="molecule type" value="Genomic_DNA"/>
</dbReference>
<feature type="region of interest" description="Disordered" evidence="1">
    <location>
        <begin position="1"/>
        <end position="47"/>
    </location>
</feature>
<feature type="compositionally biased region" description="Basic and acidic residues" evidence="1">
    <location>
        <begin position="344"/>
        <end position="355"/>
    </location>
</feature>
<name>A0ABR4CUT7_9HELO</name>
<sequence>MDPPPPPPYSEVDTLSTAGSSIPPPILTPASSQTDNASVAARPFPSTASSVDETIYTPLYSPTSSVHKNQVFSDEHDHVSSSSATAFFESRPTHTSHSSAALETIKISVTHGTEPKDIPYPPELQDKDVNELDWLTFVNYLLPDHTAGVNNDVADRKLRAELVDERMHRLTLGKESRSMTDLREVEAQLDPLRQPQTVPSADISRRVEATISEWNEGFFMPRGLQILNTGVEAEESPADGEATPLPGSWIPWEHEMNGEAGPSSNSRKGFFSGFMQAGPQGFKMGPIVADNDGFRIGRNGLRADTNGFRLGNMLVANSNGFRLGGSRGLNADVNGVSLGGRSWGRRESNDPERGRGGRHKNHRGRSHSHGRRRRRRGGRSASVSSTSSSSSSSSSDSDSSVGSLPEYEDLKDGQLPIVKQSLMEWLSNSDQPITKASVRDLKEDINYAKDNVPQQKGQELSTLRKEVRDLTKLFKDAKRAQKRERREARRERKVARKAERKKRRALKREERQSKREDKRCGPRGARTGPPWMSRANMMPGSFFPTSPNVVPDADSPSMAPPIPFGPSLPRGPGHLFHSEHPGFPFTRSASAPFMTGLPFGRGAENSPPGPTAIHNGWPFTHNTSYTHGVPISPTPAPDSAERLHSQALQMEKAAELKESQAIDLRTAATGRSVSEKEKLKMRDQATGLEEEAEKYRREVERLRAEALHLDGEMARELQEDGGRDGNRQEQGIIPGAYVN</sequence>
<reference evidence="2 3" key="1">
    <citation type="journal article" date="2024" name="Commun. Biol.">
        <title>Comparative genomic analysis of thermophilic fungi reveals convergent evolutionary adaptations and gene losses.</title>
        <authorList>
            <person name="Steindorff A.S."/>
            <person name="Aguilar-Pontes M.V."/>
            <person name="Robinson A.J."/>
            <person name="Andreopoulos B."/>
            <person name="LaButti K."/>
            <person name="Kuo A."/>
            <person name="Mondo S."/>
            <person name="Riley R."/>
            <person name="Otillar R."/>
            <person name="Haridas S."/>
            <person name="Lipzen A."/>
            <person name="Grimwood J."/>
            <person name="Schmutz J."/>
            <person name="Clum A."/>
            <person name="Reid I.D."/>
            <person name="Moisan M.C."/>
            <person name="Butler G."/>
            <person name="Nguyen T.T.M."/>
            <person name="Dewar K."/>
            <person name="Conant G."/>
            <person name="Drula E."/>
            <person name="Henrissat B."/>
            <person name="Hansel C."/>
            <person name="Singer S."/>
            <person name="Hutchinson M.I."/>
            <person name="de Vries R.P."/>
            <person name="Natvig D.O."/>
            <person name="Powell A.J."/>
            <person name="Tsang A."/>
            <person name="Grigoriev I.V."/>
        </authorList>
    </citation>
    <scope>NUCLEOTIDE SEQUENCE [LARGE SCALE GENOMIC DNA]</scope>
    <source>
        <strain evidence="2 3">CBS 494.80</strain>
    </source>
</reference>
<keyword evidence="3" id="KW-1185">Reference proteome</keyword>
<organism evidence="2 3">
    <name type="scientific">Oculimacula yallundae</name>
    <dbReference type="NCBI Taxonomy" id="86028"/>
    <lineage>
        <taxon>Eukaryota</taxon>
        <taxon>Fungi</taxon>
        <taxon>Dikarya</taxon>
        <taxon>Ascomycota</taxon>
        <taxon>Pezizomycotina</taxon>
        <taxon>Leotiomycetes</taxon>
        <taxon>Helotiales</taxon>
        <taxon>Ploettnerulaceae</taxon>
        <taxon>Oculimacula</taxon>
    </lineage>
</organism>
<feature type="region of interest" description="Disordered" evidence="1">
    <location>
        <begin position="477"/>
        <end position="535"/>
    </location>
</feature>
<feature type="region of interest" description="Disordered" evidence="1">
    <location>
        <begin position="323"/>
        <end position="408"/>
    </location>
</feature>
<feature type="region of interest" description="Disordered" evidence="1">
    <location>
        <begin position="714"/>
        <end position="739"/>
    </location>
</feature>
<feature type="compositionally biased region" description="Basic and acidic residues" evidence="1">
    <location>
        <begin position="507"/>
        <end position="520"/>
    </location>
</feature>
<feature type="compositionally biased region" description="Basic and acidic residues" evidence="1">
    <location>
        <begin position="714"/>
        <end position="727"/>
    </location>
</feature>
<evidence type="ECO:0000313" key="2">
    <source>
        <dbReference type="EMBL" id="KAL2073715.1"/>
    </source>
</evidence>
<feature type="compositionally biased region" description="Basic and acidic residues" evidence="1">
    <location>
        <begin position="477"/>
        <end position="490"/>
    </location>
</feature>
<proteinExistence type="predicted"/>
<accession>A0ABR4CUT7</accession>
<feature type="compositionally biased region" description="Basic residues" evidence="1">
    <location>
        <begin position="356"/>
        <end position="378"/>
    </location>
</feature>
<comment type="caution">
    <text evidence="2">The sequence shown here is derived from an EMBL/GenBank/DDBJ whole genome shotgun (WGS) entry which is preliminary data.</text>
</comment>
<dbReference type="Proteomes" id="UP001595075">
    <property type="component" value="Unassembled WGS sequence"/>
</dbReference>
<evidence type="ECO:0000256" key="1">
    <source>
        <dbReference type="SAM" id="MobiDB-lite"/>
    </source>
</evidence>
<protein>
    <submittedName>
        <fullName evidence="2">Uncharacterized protein</fullName>
    </submittedName>
</protein>
<gene>
    <name evidence="2" type="ORF">VTL71DRAFT_11041</name>
</gene>
<feature type="compositionally biased region" description="Basic residues" evidence="1">
    <location>
        <begin position="491"/>
        <end position="506"/>
    </location>
</feature>
<evidence type="ECO:0000313" key="3">
    <source>
        <dbReference type="Proteomes" id="UP001595075"/>
    </source>
</evidence>
<feature type="compositionally biased region" description="Low complexity" evidence="1">
    <location>
        <begin position="379"/>
        <end position="403"/>
    </location>
</feature>